<dbReference type="InterPro" id="IPR014721">
    <property type="entry name" value="Ribsml_uS5_D2-typ_fold_subgr"/>
</dbReference>
<dbReference type="InterPro" id="IPR025158">
    <property type="entry name" value="Mg_chelat-rel_C"/>
</dbReference>
<dbReference type="EMBL" id="AMFJ01036219">
    <property type="protein sequence ID" value="EKD24531.1"/>
    <property type="molecule type" value="Genomic_DNA"/>
</dbReference>
<dbReference type="Gene3D" id="3.40.50.300">
    <property type="entry name" value="P-loop containing nucleotide triphosphate hydrolases"/>
    <property type="match status" value="1"/>
</dbReference>
<evidence type="ECO:0000259" key="1">
    <source>
        <dbReference type="Pfam" id="PF01078"/>
    </source>
</evidence>
<proteinExistence type="predicted"/>
<dbReference type="InterPro" id="IPR027417">
    <property type="entry name" value="P-loop_NTPase"/>
</dbReference>
<dbReference type="InterPro" id="IPR020568">
    <property type="entry name" value="Ribosomal_Su5_D2-typ_SF"/>
</dbReference>
<dbReference type="Pfam" id="PF01078">
    <property type="entry name" value="Mg_chelatase"/>
    <property type="match status" value="1"/>
</dbReference>
<evidence type="ECO:0000313" key="3">
    <source>
        <dbReference type="EMBL" id="EKD24531.1"/>
    </source>
</evidence>
<organism evidence="3">
    <name type="scientific">uncultured bacterium</name>
    <name type="common">gcode 4</name>
    <dbReference type="NCBI Taxonomy" id="1234023"/>
    <lineage>
        <taxon>Bacteria</taxon>
        <taxon>environmental samples</taxon>
    </lineage>
</organism>
<evidence type="ECO:0008006" key="4">
    <source>
        <dbReference type="Google" id="ProtNLM"/>
    </source>
</evidence>
<dbReference type="Pfam" id="PF13335">
    <property type="entry name" value="Mg_chelatase_C"/>
    <property type="match status" value="1"/>
</dbReference>
<feature type="domain" description="Magnesium chelatase ChlI-like catalytic" evidence="1">
    <location>
        <begin position="196"/>
        <end position="400"/>
    </location>
</feature>
<dbReference type="SUPFAM" id="SSF54211">
    <property type="entry name" value="Ribosomal protein S5 domain 2-like"/>
    <property type="match status" value="1"/>
</dbReference>
<dbReference type="Pfam" id="PF13541">
    <property type="entry name" value="ChlI"/>
    <property type="match status" value="1"/>
</dbReference>
<comment type="caution">
    <text evidence="3">The sequence shown here is derived from an EMBL/GenBank/DDBJ whole genome shotgun (WGS) entry which is preliminary data.</text>
</comment>
<evidence type="ECO:0000259" key="2">
    <source>
        <dbReference type="Pfam" id="PF13335"/>
    </source>
</evidence>
<gene>
    <name evidence="3" type="ORF">ACD_80C00212G0004</name>
</gene>
<feature type="domain" description="Mg chelatase-related protein C-terminal" evidence="2">
    <location>
        <begin position="410"/>
        <end position="505"/>
    </location>
</feature>
<protein>
    <recommendedName>
        <fullName evidence="4">AAA+ ATPase domain-containing protein</fullName>
    </recommendedName>
</protein>
<dbReference type="InterPro" id="IPR000523">
    <property type="entry name" value="Mg_chelatse_chII-like_cat_dom"/>
</dbReference>
<accession>K1XGX2</accession>
<dbReference type="SUPFAM" id="SSF52540">
    <property type="entry name" value="P-loop containing nucleoside triphosphate hydrolases"/>
    <property type="match status" value="1"/>
</dbReference>
<dbReference type="NCBIfam" id="TIGR00368">
    <property type="entry name" value="YifB family Mg chelatase-like AAA ATPase"/>
    <property type="match status" value="1"/>
</dbReference>
<dbReference type="Gene3D" id="3.30.230.10">
    <property type="match status" value="1"/>
</dbReference>
<dbReference type="PANTHER" id="PTHR32039">
    <property type="entry name" value="MAGNESIUM-CHELATASE SUBUNIT CHLI"/>
    <property type="match status" value="1"/>
</dbReference>
<name>K1XGX2_9BACT</name>
<dbReference type="InterPro" id="IPR045006">
    <property type="entry name" value="CHLI-like"/>
</dbReference>
<dbReference type="AlphaFoldDB" id="K1XGX2"/>
<dbReference type="InterPro" id="IPR004482">
    <property type="entry name" value="Mg_chelat-rel"/>
</dbReference>
<dbReference type="GO" id="GO:0005524">
    <property type="term" value="F:ATP binding"/>
    <property type="evidence" value="ECO:0007669"/>
    <property type="project" value="InterPro"/>
</dbReference>
<sequence length="514" mass="58237">MIQKVKTYANVWLEWHEIIVEADSSKSLPTIEIVGLPDAAIKESKERLRATFRNADIRLPNRKIVLNLSPSDIKKVGTSFDLPMAVAILFLISGNKIAAPQNEYLYFWELGLDGSVKRVNGLLPSVISAMNQGYKHFFVPEENVYELEYVPGIFIYPVNTFNQIVGYFLEKKEFHCISQAKDIEKLYQESDVHEVDFAHIKGHLIAKRALAIAAAGLHNLIMVGAPGSGKTLLSKALPSILPPLGFEEILEVSQVYSIVGKLSKDVPLITKRPFRQVHHTASKIAIVGGGSRLTPGEVSLAHKWILFFDELTEFPREVLEVLRQPLEDKSVVISRVAGTIQYPASFMFVGAMNPCICWYYKDPQKACSCSLLDIKRYQSKISWPLLDRIDMLLEIPREDIDKILNNIAEENSASIRDKVINAWRIQQKRFIWLPITSNSQITSKHIDELIPLDNACKEFLATASRKLILSTRVVHRTIKLARTIADIQWQENVTINHLAEAMQYRSKTMFVDTE</sequence>
<dbReference type="PANTHER" id="PTHR32039:SF7">
    <property type="entry name" value="COMPETENCE PROTEIN COMM"/>
    <property type="match status" value="1"/>
</dbReference>
<reference evidence="3" key="1">
    <citation type="journal article" date="2012" name="Science">
        <title>Fermentation, hydrogen, and sulfur metabolism in multiple uncultivated bacterial phyla.</title>
        <authorList>
            <person name="Wrighton K.C."/>
            <person name="Thomas B.C."/>
            <person name="Sharon I."/>
            <person name="Miller C.S."/>
            <person name="Castelle C.J."/>
            <person name="VerBerkmoes N.C."/>
            <person name="Wilkins M.J."/>
            <person name="Hettich R.L."/>
            <person name="Lipton M.S."/>
            <person name="Williams K.H."/>
            <person name="Long P.E."/>
            <person name="Banfield J.F."/>
        </authorList>
    </citation>
    <scope>NUCLEOTIDE SEQUENCE [LARGE SCALE GENOMIC DNA]</scope>
</reference>